<dbReference type="EMBL" id="CP139781">
    <property type="protein sequence ID" value="WRQ89884.1"/>
    <property type="molecule type" value="Genomic_DNA"/>
</dbReference>
<feature type="domain" description="ABC1 atypical kinase-like" evidence="3">
    <location>
        <begin position="91"/>
        <end position="334"/>
    </location>
</feature>
<keyword evidence="2" id="KW-1133">Transmembrane helix</keyword>
<keyword evidence="2" id="KW-0812">Transmembrane</keyword>
<dbReference type="InterPro" id="IPR050154">
    <property type="entry name" value="UbiB_kinase"/>
</dbReference>
<feature type="transmembrane region" description="Helical" evidence="2">
    <location>
        <begin position="521"/>
        <end position="542"/>
    </location>
</feature>
<evidence type="ECO:0000313" key="4">
    <source>
        <dbReference type="EMBL" id="WRQ89884.1"/>
    </source>
</evidence>
<dbReference type="PANTHER" id="PTHR10566">
    <property type="entry name" value="CHAPERONE-ACTIVITY OF BC1 COMPLEX CABC1 -RELATED"/>
    <property type="match status" value="1"/>
</dbReference>
<dbReference type="Pfam" id="PF03109">
    <property type="entry name" value="ABC1"/>
    <property type="match status" value="1"/>
</dbReference>
<dbReference type="PANTHER" id="PTHR10566:SF113">
    <property type="entry name" value="PROTEIN ACTIVITY OF BC1 COMPLEX KINASE 7, CHLOROPLASTIC"/>
    <property type="match status" value="1"/>
</dbReference>
<keyword evidence="5" id="KW-1185">Reference proteome</keyword>
<organism evidence="4 5">
    <name type="scientific">Actomonas aquatica</name>
    <dbReference type="NCBI Taxonomy" id="2866162"/>
    <lineage>
        <taxon>Bacteria</taxon>
        <taxon>Pseudomonadati</taxon>
        <taxon>Verrucomicrobiota</taxon>
        <taxon>Opitutia</taxon>
        <taxon>Opitutales</taxon>
        <taxon>Opitutaceae</taxon>
        <taxon>Actomonas</taxon>
    </lineage>
</organism>
<keyword evidence="2" id="KW-0472">Membrane</keyword>
<evidence type="ECO:0000256" key="2">
    <source>
        <dbReference type="SAM" id="Phobius"/>
    </source>
</evidence>
<reference evidence="4 5" key="2">
    <citation type="submission" date="2023-12" db="EMBL/GenBank/DDBJ databases">
        <title>Description of an unclassified Opitutus bacterium of Verrucomicrobiota.</title>
        <authorList>
            <person name="Zhang D.-F."/>
        </authorList>
    </citation>
    <scope>NUCLEOTIDE SEQUENCE [LARGE SCALE GENOMIC DNA]</scope>
    <source>
        <strain evidence="4 5">WL0086</strain>
    </source>
</reference>
<protein>
    <submittedName>
        <fullName evidence="4">AarF/UbiB family protein</fullName>
    </submittedName>
</protein>
<reference evidence="4 5" key="1">
    <citation type="submission" date="2021-08" db="EMBL/GenBank/DDBJ databases">
        <authorList>
            <person name="Zhang D."/>
            <person name="Zhang A."/>
            <person name="Wang L."/>
        </authorList>
    </citation>
    <scope>NUCLEOTIDE SEQUENCE [LARGE SCALE GENOMIC DNA]</scope>
    <source>
        <strain evidence="4 5">WL0086</strain>
    </source>
</reference>
<comment type="similarity">
    <text evidence="1">Belongs to the protein kinase superfamily. ADCK protein kinase family.</text>
</comment>
<evidence type="ECO:0000259" key="3">
    <source>
        <dbReference type="Pfam" id="PF03109"/>
    </source>
</evidence>
<proteinExistence type="inferred from homology"/>
<gene>
    <name evidence="4" type="ORF">K1X11_010745</name>
</gene>
<dbReference type="SUPFAM" id="SSF56112">
    <property type="entry name" value="Protein kinase-like (PK-like)"/>
    <property type="match status" value="1"/>
</dbReference>
<sequence>MKAFDLLGNAVRAKEIFTVFARHGFADFINQLDLPAPLARRFRNPDAPRRSWWERIRLAAEELGPAWVKFGQLLSMRPDLIPHPLILELRKLQNSVAPVPFDRIRDLITEELDGEPTEVFAEFNETPVAAASLAQVYFAKLHEDGAEVAVKVQRPGIARLIRADLDLATWIAHQLHLRIASLRPYDLPSVVEAVRDGVERELDFRYEARNQTYFNTINPAGDQVFAPKTFDDYTTSKLLVMERIAGRPVSAEDLPPEQGKALAAHGARSIVHQVLIDGFFHGDPHAGNVLIAPDGRLCFLDWGLAGHLTRRLRYALADFWVAAVEGDAERVVRIAADLAPTGARMDPREMEKDVTLALREELNFAIGRQEIGRAMLKLLFVFGDHGVPLSKDYAMMAKAVLAIEEVGRVLDPEFDLRRQAAPVLRQLFKERSGPRALSRRTREFMRGALGSLTDLPAAAQRLVRRFEQDDITVNLEHKGLDDLDDAIEHASNRITLGVVTGSLIIGSSMIVTTGIRPLLFGYPALGLVGYLLSAMVGFYLIWDIVRHGRHR</sequence>
<accession>A0ABZ1CEA4</accession>
<dbReference type="RefSeq" id="WP_221032341.1">
    <property type="nucleotide sequence ID" value="NZ_CP139781.1"/>
</dbReference>
<name>A0ABZ1CEA4_9BACT</name>
<evidence type="ECO:0000256" key="1">
    <source>
        <dbReference type="ARBA" id="ARBA00009670"/>
    </source>
</evidence>
<dbReference type="InterPro" id="IPR004147">
    <property type="entry name" value="ABC1_dom"/>
</dbReference>
<dbReference type="InterPro" id="IPR011009">
    <property type="entry name" value="Kinase-like_dom_sf"/>
</dbReference>
<evidence type="ECO:0000313" key="5">
    <source>
        <dbReference type="Proteomes" id="UP000738431"/>
    </source>
</evidence>
<dbReference type="CDD" id="cd05121">
    <property type="entry name" value="ABC1_ADCK3-like"/>
    <property type="match status" value="1"/>
</dbReference>
<dbReference type="Proteomes" id="UP000738431">
    <property type="component" value="Chromosome"/>
</dbReference>